<dbReference type="SUPFAM" id="SSF53448">
    <property type="entry name" value="Nucleotide-diphospho-sugar transferases"/>
    <property type="match status" value="1"/>
</dbReference>
<dbReference type="PANTHER" id="PTHR22916">
    <property type="entry name" value="GLYCOSYLTRANSFERASE"/>
    <property type="match status" value="1"/>
</dbReference>
<feature type="domain" description="Glycosyltransferase 2-like" evidence="1">
    <location>
        <begin position="8"/>
        <end position="112"/>
    </location>
</feature>
<gene>
    <name evidence="2" type="ORF">PQO05_02185</name>
</gene>
<name>A0ABY7T8C6_9SPHI</name>
<dbReference type="PANTHER" id="PTHR22916:SF3">
    <property type="entry name" value="UDP-GLCNAC:BETAGAL BETA-1,3-N-ACETYLGLUCOSAMINYLTRANSFERASE-LIKE PROTEIN 1"/>
    <property type="match status" value="1"/>
</dbReference>
<dbReference type="CDD" id="cd04196">
    <property type="entry name" value="GT_2_like_d"/>
    <property type="match status" value="1"/>
</dbReference>
<dbReference type="InterPro" id="IPR001173">
    <property type="entry name" value="Glyco_trans_2-like"/>
</dbReference>
<keyword evidence="3" id="KW-1185">Reference proteome</keyword>
<dbReference type="Proteomes" id="UP001216139">
    <property type="component" value="Chromosome"/>
</dbReference>
<evidence type="ECO:0000259" key="1">
    <source>
        <dbReference type="Pfam" id="PF00535"/>
    </source>
</evidence>
<dbReference type="Gene3D" id="3.90.550.10">
    <property type="entry name" value="Spore Coat Polysaccharide Biosynthesis Protein SpsA, Chain A"/>
    <property type="match status" value="1"/>
</dbReference>
<dbReference type="EMBL" id="CP117167">
    <property type="protein sequence ID" value="WCT12740.1"/>
    <property type="molecule type" value="Genomic_DNA"/>
</dbReference>
<evidence type="ECO:0000313" key="2">
    <source>
        <dbReference type="EMBL" id="WCT12740.1"/>
    </source>
</evidence>
<proteinExistence type="predicted"/>
<dbReference type="RefSeq" id="WP_273631001.1">
    <property type="nucleotide sequence ID" value="NZ_CP117167.1"/>
</dbReference>
<evidence type="ECO:0000313" key="3">
    <source>
        <dbReference type="Proteomes" id="UP001216139"/>
    </source>
</evidence>
<organism evidence="2 3">
    <name type="scientific">Mucilaginibacter jinjuensis</name>
    <dbReference type="NCBI Taxonomy" id="1176721"/>
    <lineage>
        <taxon>Bacteria</taxon>
        <taxon>Pseudomonadati</taxon>
        <taxon>Bacteroidota</taxon>
        <taxon>Sphingobacteriia</taxon>
        <taxon>Sphingobacteriales</taxon>
        <taxon>Sphingobacteriaceae</taxon>
        <taxon>Mucilaginibacter</taxon>
    </lineage>
</organism>
<protein>
    <submittedName>
        <fullName evidence="2">Glycosyltransferase family 2 protein</fullName>
    </submittedName>
</protein>
<reference evidence="2 3" key="1">
    <citation type="submission" date="2023-02" db="EMBL/GenBank/DDBJ databases">
        <title>Genome sequence of Mucilaginibacter jinjuensis strain KACC 16571.</title>
        <authorList>
            <person name="Kim S."/>
            <person name="Heo J."/>
            <person name="Kwon S.-W."/>
        </authorList>
    </citation>
    <scope>NUCLEOTIDE SEQUENCE [LARGE SCALE GENOMIC DNA]</scope>
    <source>
        <strain evidence="2 3">KACC 16571</strain>
    </source>
</reference>
<sequence>MTDNKLVSIAMCTYNGERFLKQQIDSLINQTYKNLEIIIVDDGSKDATVDMVNAYAAQDARIRFIRNEKNLGYVKNFEKAIGLCTGDFIALSDQDDEWDLNKIQLLVENIGDNILIYHNSLLVEEGGKPICLLSEVLNMYEGDSPLPFVFYNCVSGHSCMFKKELVPHLGSFDPNYFHDWWIAFVAGSFGRIKFLNMPLVNYRQHGTANTDILKARDKGKALINPVKYKEFKLTGLYHMATVKGKSYGVITKLIYLLEHKNILNSFKLFQLLLANYKEMYFFKKKSNISKINYIRKASFHTRDFWLAANDPL</sequence>
<dbReference type="InterPro" id="IPR029044">
    <property type="entry name" value="Nucleotide-diphossugar_trans"/>
</dbReference>
<dbReference type="Pfam" id="PF00535">
    <property type="entry name" value="Glycos_transf_2"/>
    <property type="match status" value="1"/>
</dbReference>
<accession>A0ABY7T8C6</accession>